<protein>
    <submittedName>
        <fullName evidence="1">Uncharacterized protein</fullName>
    </submittedName>
</protein>
<name>A0A0F9FW00_9ZZZZ</name>
<dbReference type="AlphaFoldDB" id="A0A0F9FW00"/>
<reference evidence="1" key="1">
    <citation type="journal article" date="2015" name="Nature">
        <title>Complex archaea that bridge the gap between prokaryotes and eukaryotes.</title>
        <authorList>
            <person name="Spang A."/>
            <person name="Saw J.H."/>
            <person name="Jorgensen S.L."/>
            <person name="Zaremba-Niedzwiedzka K."/>
            <person name="Martijn J."/>
            <person name="Lind A.E."/>
            <person name="van Eijk R."/>
            <person name="Schleper C."/>
            <person name="Guy L."/>
            <person name="Ettema T.J."/>
        </authorList>
    </citation>
    <scope>NUCLEOTIDE SEQUENCE</scope>
</reference>
<feature type="non-terminal residue" evidence="1">
    <location>
        <position position="78"/>
    </location>
</feature>
<organism evidence="1">
    <name type="scientific">marine sediment metagenome</name>
    <dbReference type="NCBI Taxonomy" id="412755"/>
    <lineage>
        <taxon>unclassified sequences</taxon>
        <taxon>metagenomes</taxon>
        <taxon>ecological metagenomes</taxon>
    </lineage>
</organism>
<accession>A0A0F9FW00</accession>
<comment type="caution">
    <text evidence="1">The sequence shown here is derived from an EMBL/GenBank/DDBJ whole genome shotgun (WGS) entry which is preliminary data.</text>
</comment>
<dbReference type="EMBL" id="LAZR01028790">
    <property type="protein sequence ID" value="KKL61530.1"/>
    <property type="molecule type" value="Genomic_DNA"/>
</dbReference>
<sequence>MAKKKTATSGYKKTLCTKCTGLCCRYFALPIETPEDWGDYDDIRWYLAHENVTVFVEEGDWYLNVINKCRYLSEKDYK</sequence>
<gene>
    <name evidence="1" type="ORF">LCGC14_2194360</name>
</gene>
<proteinExistence type="predicted"/>
<evidence type="ECO:0000313" key="1">
    <source>
        <dbReference type="EMBL" id="KKL61530.1"/>
    </source>
</evidence>